<evidence type="ECO:0000256" key="1">
    <source>
        <dbReference type="SAM" id="MobiDB-lite"/>
    </source>
</evidence>
<feature type="region of interest" description="Disordered" evidence="1">
    <location>
        <begin position="481"/>
        <end position="524"/>
    </location>
</feature>
<sequence length="550" mass="59332">MVKDGDASGHAGQSKPRPQLNQTVSNDSDSWESTHHRPKQKHVVGRISSRVPSSKALQKSAKLSAQYNSQTRQQTADSPEQPLERPPMLSSAHRRTTSDLRLSRDPSASNLKKNTSHTNLKRNRSHVEVGKKSKSAANIKRSSSHKEVSKLKGSKGSVHFDLGNDGHDDEWVDASGSASPYLSRRGSVVSSGQGSAKPDDRENSRPQTPRTTTHEPLKETPDRERVQHKEYLTSRLLQRTPSHGAPPKMSSETAQARPRSISPDSAISRASSTVYGSPKVANASIGAPGDELTSRFVTGPGSGVNPDTGSFYSPTRAITRVKRPQSLGNMHAEHRSSVTDDPDEEDDSALAPRTRKRLGHKAAPADISRTQQKLNLQRASSSIEPVPVGGGGVGAVGASPLLGGAGYDNRDPRIGKLIERTGQEYLVVRRYQNPIARSIARLQQLPGADKTQHIPKQNGTNGSLHSKKPSELGVARYGHNSSLADAHRSRPATPRRNVSVRTNGANSSYETEGNRAGLSGSSYVEGDDDGVAALLRNLWDKNMDLSASQD</sequence>
<feature type="compositionally biased region" description="Polar residues" evidence="1">
    <location>
        <begin position="67"/>
        <end position="78"/>
    </location>
</feature>
<feature type="compositionally biased region" description="Polar residues" evidence="1">
    <location>
        <begin position="454"/>
        <end position="464"/>
    </location>
</feature>
<feature type="compositionally biased region" description="Low complexity" evidence="1">
    <location>
        <begin position="53"/>
        <end position="66"/>
    </location>
</feature>
<dbReference type="EMBL" id="JARVKF010000268">
    <property type="protein sequence ID" value="KAK9420021.1"/>
    <property type="molecule type" value="Genomic_DNA"/>
</dbReference>
<comment type="caution">
    <text evidence="2">The sequence shown here is derived from an EMBL/GenBank/DDBJ whole genome shotgun (WGS) entry which is preliminary data.</text>
</comment>
<keyword evidence="3" id="KW-1185">Reference proteome</keyword>
<feature type="region of interest" description="Disordered" evidence="1">
    <location>
        <begin position="1"/>
        <end position="386"/>
    </location>
</feature>
<name>A0ABR2V046_9PEZI</name>
<dbReference type="PANTHER" id="PTHR22794:SF2">
    <property type="entry name" value="THAP DOMAIN-CONTAINING PROTEIN 11"/>
    <property type="match status" value="1"/>
</dbReference>
<dbReference type="PANTHER" id="PTHR22794">
    <property type="entry name" value="THAP DOMAIN PROTEIN 11"/>
    <property type="match status" value="1"/>
</dbReference>
<feature type="compositionally biased region" description="Polar residues" evidence="1">
    <location>
        <begin position="262"/>
        <end position="275"/>
    </location>
</feature>
<feature type="region of interest" description="Disordered" evidence="1">
    <location>
        <begin position="447"/>
        <end position="469"/>
    </location>
</feature>
<feature type="compositionally biased region" description="Basic and acidic residues" evidence="1">
    <location>
        <begin position="212"/>
        <end position="232"/>
    </location>
</feature>
<gene>
    <name evidence="2" type="ORF">SUNI508_06780</name>
</gene>
<feature type="compositionally biased region" description="Polar residues" evidence="1">
    <location>
        <begin position="19"/>
        <end position="28"/>
    </location>
</feature>
<feature type="compositionally biased region" description="Low complexity" evidence="1">
    <location>
        <begin position="183"/>
        <end position="195"/>
    </location>
</feature>
<proteinExistence type="predicted"/>
<accession>A0ABR2V046</accession>
<evidence type="ECO:0000313" key="2">
    <source>
        <dbReference type="EMBL" id="KAK9420021.1"/>
    </source>
</evidence>
<organism evidence="2 3">
    <name type="scientific">Seiridium unicorne</name>
    <dbReference type="NCBI Taxonomy" id="138068"/>
    <lineage>
        <taxon>Eukaryota</taxon>
        <taxon>Fungi</taxon>
        <taxon>Dikarya</taxon>
        <taxon>Ascomycota</taxon>
        <taxon>Pezizomycotina</taxon>
        <taxon>Sordariomycetes</taxon>
        <taxon>Xylariomycetidae</taxon>
        <taxon>Amphisphaeriales</taxon>
        <taxon>Sporocadaceae</taxon>
        <taxon>Seiridium</taxon>
    </lineage>
</organism>
<protein>
    <submittedName>
        <fullName evidence="2">Uncharacterized protein</fullName>
    </submittedName>
</protein>
<feature type="compositionally biased region" description="Polar residues" evidence="1">
    <location>
        <begin position="368"/>
        <end position="383"/>
    </location>
</feature>
<dbReference type="Proteomes" id="UP001408356">
    <property type="component" value="Unassembled WGS sequence"/>
</dbReference>
<feature type="compositionally biased region" description="Polar residues" evidence="1">
    <location>
        <begin position="106"/>
        <end position="118"/>
    </location>
</feature>
<feature type="compositionally biased region" description="Polar residues" evidence="1">
    <location>
        <begin position="499"/>
        <end position="511"/>
    </location>
</feature>
<evidence type="ECO:0000313" key="3">
    <source>
        <dbReference type="Proteomes" id="UP001408356"/>
    </source>
</evidence>
<reference evidence="2 3" key="1">
    <citation type="journal article" date="2024" name="J. Plant Pathol.">
        <title>Sequence and assembly of the genome of Seiridium unicorne, isolate CBS 538.82, causal agent of cypress canker disease.</title>
        <authorList>
            <person name="Scali E."/>
            <person name="Rocca G.D."/>
            <person name="Danti R."/>
            <person name="Garbelotto M."/>
            <person name="Barberini S."/>
            <person name="Baroncelli R."/>
            <person name="Emiliani G."/>
        </authorList>
    </citation>
    <scope>NUCLEOTIDE SEQUENCE [LARGE SCALE GENOMIC DNA]</scope>
    <source>
        <strain evidence="2 3">BM-138-508</strain>
    </source>
</reference>